<dbReference type="RefSeq" id="WP_075001211.1">
    <property type="nucleotide sequence ID" value="NZ_FOGO01000007.1"/>
</dbReference>
<accession>A0A1H9U425</accession>
<dbReference type="AlphaFoldDB" id="A0A1H9U425"/>
<organism evidence="2 3">
    <name type="scientific">Streptomyces qinglanensis</name>
    <dbReference type="NCBI Taxonomy" id="943816"/>
    <lineage>
        <taxon>Bacteria</taxon>
        <taxon>Bacillati</taxon>
        <taxon>Actinomycetota</taxon>
        <taxon>Actinomycetes</taxon>
        <taxon>Kitasatosporales</taxon>
        <taxon>Streptomycetaceae</taxon>
        <taxon>Streptomyces</taxon>
    </lineage>
</organism>
<dbReference type="InterPro" id="IPR019627">
    <property type="entry name" value="YAcAr"/>
</dbReference>
<evidence type="ECO:0000259" key="1">
    <source>
        <dbReference type="Pfam" id="PF10686"/>
    </source>
</evidence>
<proteinExistence type="predicted"/>
<dbReference type="OrthoDB" id="572639at2"/>
<reference evidence="3" key="1">
    <citation type="submission" date="2016-10" db="EMBL/GenBank/DDBJ databases">
        <authorList>
            <person name="Varghese N."/>
            <person name="Submissions S."/>
        </authorList>
    </citation>
    <scope>NUCLEOTIDE SEQUENCE [LARGE SCALE GENOMIC DNA]</scope>
    <source>
        <strain evidence="3">CGMCC 4.6825</strain>
    </source>
</reference>
<sequence length="130" mass="14063">MTGPYRVLVTGSRDWPASNVVWAALNNARDEALITGRSLVVVHGVCPTGADAQARDWCLTANGFVNGVTEEHHPANWRINGRRAGFIRNAHMVYLGADLCLAFIRNGSRGASHTAGLAEQAGIPVRRWTT</sequence>
<protein>
    <recommendedName>
        <fullName evidence="1">YspA cpYpsA-related SLOG domain-containing protein</fullName>
    </recommendedName>
</protein>
<name>A0A1H9U425_9ACTN</name>
<evidence type="ECO:0000313" key="3">
    <source>
        <dbReference type="Proteomes" id="UP000182841"/>
    </source>
</evidence>
<keyword evidence="3" id="KW-1185">Reference proteome</keyword>
<dbReference type="Proteomes" id="UP000182841">
    <property type="component" value="Unassembled WGS sequence"/>
</dbReference>
<evidence type="ECO:0000313" key="2">
    <source>
        <dbReference type="EMBL" id="SES04072.1"/>
    </source>
</evidence>
<feature type="domain" description="YspA cpYpsA-related SLOG" evidence="1">
    <location>
        <begin position="6"/>
        <end position="78"/>
    </location>
</feature>
<gene>
    <name evidence="2" type="ORF">SAMN05421870_107300</name>
</gene>
<dbReference type="EMBL" id="FOGO01000007">
    <property type="protein sequence ID" value="SES04072.1"/>
    <property type="molecule type" value="Genomic_DNA"/>
</dbReference>
<dbReference type="Pfam" id="PF10686">
    <property type="entry name" value="YAcAr"/>
    <property type="match status" value="1"/>
</dbReference>